<name>A0AAV4ECY4_9GAST</name>
<dbReference type="EMBL" id="BMAT01010695">
    <property type="protein sequence ID" value="GFR58798.1"/>
    <property type="molecule type" value="Genomic_DNA"/>
</dbReference>
<dbReference type="SUPFAM" id="SSF101898">
    <property type="entry name" value="NHL repeat"/>
    <property type="match status" value="1"/>
</dbReference>
<evidence type="ECO:0008006" key="3">
    <source>
        <dbReference type="Google" id="ProtNLM"/>
    </source>
</evidence>
<accession>A0AAV4ECY4</accession>
<evidence type="ECO:0000313" key="1">
    <source>
        <dbReference type="EMBL" id="GFR58798.1"/>
    </source>
</evidence>
<keyword evidence="2" id="KW-1185">Reference proteome</keyword>
<protein>
    <recommendedName>
        <fullName evidence="3">Adipocyte plasma membrane-associated protein</fullName>
    </recommendedName>
</protein>
<evidence type="ECO:0000313" key="2">
    <source>
        <dbReference type="Proteomes" id="UP000762676"/>
    </source>
</evidence>
<dbReference type="InterPro" id="IPR011042">
    <property type="entry name" value="6-blade_b-propeller_TolB-like"/>
</dbReference>
<gene>
    <name evidence="1" type="ORF">ElyMa_005369100</name>
</gene>
<comment type="caution">
    <text evidence="1">The sequence shown here is derived from an EMBL/GenBank/DDBJ whole genome shotgun (WGS) entry which is preliminary data.</text>
</comment>
<dbReference type="Gene3D" id="2.120.10.30">
    <property type="entry name" value="TolB, C-terminal domain"/>
    <property type="match status" value="1"/>
</dbReference>
<proteinExistence type="predicted"/>
<dbReference type="AlphaFoldDB" id="A0AAV4ECY4"/>
<dbReference type="Proteomes" id="UP000762676">
    <property type="component" value="Unassembled WGS sequence"/>
</dbReference>
<sequence>MGDICVSDPRNSTLIILDSNLSFKESIKFPLPSCLSPYVLSALERKKATDSDIVFRPEGVCYDRYGRIIVADPNANMVVRLSKSVDGQKYELESLISKADCHEPEYFRFPKLVAFGEDGRLWVVCHEYVLVFDYGI</sequence>
<organism evidence="1 2">
    <name type="scientific">Elysia marginata</name>
    <dbReference type="NCBI Taxonomy" id="1093978"/>
    <lineage>
        <taxon>Eukaryota</taxon>
        <taxon>Metazoa</taxon>
        <taxon>Spiralia</taxon>
        <taxon>Lophotrochozoa</taxon>
        <taxon>Mollusca</taxon>
        <taxon>Gastropoda</taxon>
        <taxon>Heterobranchia</taxon>
        <taxon>Euthyneura</taxon>
        <taxon>Panpulmonata</taxon>
        <taxon>Sacoglossa</taxon>
        <taxon>Placobranchoidea</taxon>
        <taxon>Plakobranchidae</taxon>
        <taxon>Elysia</taxon>
    </lineage>
</organism>
<reference evidence="1 2" key="1">
    <citation type="journal article" date="2021" name="Elife">
        <title>Chloroplast acquisition without the gene transfer in kleptoplastic sea slugs, Plakobranchus ocellatus.</title>
        <authorList>
            <person name="Maeda T."/>
            <person name="Takahashi S."/>
            <person name="Yoshida T."/>
            <person name="Shimamura S."/>
            <person name="Takaki Y."/>
            <person name="Nagai Y."/>
            <person name="Toyoda A."/>
            <person name="Suzuki Y."/>
            <person name="Arimoto A."/>
            <person name="Ishii H."/>
            <person name="Satoh N."/>
            <person name="Nishiyama T."/>
            <person name="Hasebe M."/>
            <person name="Maruyama T."/>
            <person name="Minagawa J."/>
            <person name="Obokata J."/>
            <person name="Shigenobu S."/>
        </authorList>
    </citation>
    <scope>NUCLEOTIDE SEQUENCE [LARGE SCALE GENOMIC DNA]</scope>
</reference>